<dbReference type="EnsemblMetazoa" id="CJA38015b.1">
    <property type="protein sequence ID" value="CJA38015b.1"/>
    <property type="gene ID" value="WBGene00213862"/>
</dbReference>
<dbReference type="Proteomes" id="UP000005237">
    <property type="component" value="Unassembled WGS sequence"/>
</dbReference>
<evidence type="ECO:0000313" key="3">
    <source>
        <dbReference type="Proteomes" id="UP000005237"/>
    </source>
</evidence>
<keyword evidence="3" id="KW-1185">Reference proteome</keyword>
<organism evidence="2 3">
    <name type="scientific">Caenorhabditis japonica</name>
    <dbReference type="NCBI Taxonomy" id="281687"/>
    <lineage>
        <taxon>Eukaryota</taxon>
        <taxon>Metazoa</taxon>
        <taxon>Ecdysozoa</taxon>
        <taxon>Nematoda</taxon>
        <taxon>Chromadorea</taxon>
        <taxon>Rhabditida</taxon>
        <taxon>Rhabditina</taxon>
        <taxon>Rhabditomorpha</taxon>
        <taxon>Rhabditoidea</taxon>
        <taxon>Rhabditidae</taxon>
        <taxon>Peloderinae</taxon>
        <taxon>Caenorhabditis</taxon>
    </lineage>
</organism>
<proteinExistence type="predicted"/>
<feature type="region of interest" description="Disordered" evidence="1">
    <location>
        <begin position="260"/>
        <end position="301"/>
    </location>
</feature>
<feature type="compositionally biased region" description="Basic and acidic residues" evidence="1">
    <location>
        <begin position="266"/>
        <end position="288"/>
    </location>
</feature>
<protein>
    <submittedName>
        <fullName evidence="2">Uncharacterized protein</fullName>
    </submittedName>
</protein>
<dbReference type="AlphaFoldDB" id="A0A8R1EME4"/>
<reference evidence="2" key="2">
    <citation type="submission" date="2022-06" db="UniProtKB">
        <authorList>
            <consortium name="EnsemblMetazoa"/>
        </authorList>
    </citation>
    <scope>IDENTIFICATION</scope>
    <source>
        <strain evidence="2">DF5081</strain>
    </source>
</reference>
<accession>A0A8R1EME4</accession>
<name>A0A8R1EME4_CAEJA</name>
<evidence type="ECO:0000256" key="1">
    <source>
        <dbReference type="SAM" id="MobiDB-lite"/>
    </source>
</evidence>
<evidence type="ECO:0000313" key="2">
    <source>
        <dbReference type="EnsemblMetazoa" id="CJA38015b.1"/>
    </source>
</evidence>
<sequence>DRGMSSSVTIPLCKVIIDDLESSKKFKTANKAMSKKRKTELEKYENNEFLVFGSILDPRLKNKDSPLAANGVCCRIDTPRNRRQDRDAGSDRRAVGVREMVSISLFSQTAIILAAPDGHGQSNESWQNNQEGYQDPWVAVQEGLEPMRAEVTDQSRRLDQNLAHLFRIEAGMKRLDAGVERVSKRLDENVFEEYVHQMGQHLSESLRKARKEARQTSQNLKILEERVVLLTKLSLGHFPAATMGELSALKDLMARMLSHAAPLQHGPRDGNPDSRKRKADDSEDRTQKESSCGLCSGPHQERDCDQFVTGPERAEALQAAGRCGECGKVVPPGTTCQSRHHPCCRCQPYAVAHGKPELARHVDFACPTRHGEDRHNKMVYKRKNHHAPLSAASSANTEPLLTRPKPTRPPTSEAQVAAAPRAGSCK</sequence>
<reference evidence="3" key="1">
    <citation type="submission" date="2010-08" db="EMBL/GenBank/DDBJ databases">
        <authorList>
            <consortium name="Caenorhabditis japonica Sequencing Consortium"/>
            <person name="Wilson R.K."/>
        </authorList>
    </citation>
    <scope>NUCLEOTIDE SEQUENCE [LARGE SCALE GENOMIC DNA]</scope>
    <source>
        <strain evidence="3">DF5081</strain>
    </source>
</reference>
<feature type="region of interest" description="Disordered" evidence="1">
    <location>
        <begin position="385"/>
        <end position="426"/>
    </location>
</feature>